<name>A0A075LTU5_9EURY</name>
<evidence type="ECO:0000256" key="14">
    <source>
        <dbReference type="ARBA" id="ARBA00030544"/>
    </source>
</evidence>
<dbReference type="SUPFAM" id="SSF46785">
    <property type="entry name" value="Winged helix' DNA-binding domain"/>
    <property type="match status" value="1"/>
</dbReference>
<evidence type="ECO:0000256" key="16">
    <source>
        <dbReference type="ARBA" id="ARBA00047857"/>
    </source>
</evidence>
<gene>
    <name evidence="17" type="primary">ribK</name>
    <name evidence="19" type="ORF">PAP_07010</name>
</gene>
<evidence type="ECO:0000256" key="7">
    <source>
        <dbReference type="ARBA" id="ARBA00022643"/>
    </source>
</evidence>
<dbReference type="CDD" id="cd00090">
    <property type="entry name" value="HTH_ARSR"/>
    <property type="match status" value="1"/>
</dbReference>
<dbReference type="GO" id="GO:0009398">
    <property type="term" value="P:FMN biosynthetic process"/>
    <property type="evidence" value="ECO:0007669"/>
    <property type="project" value="UniProtKB-UniRule"/>
</dbReference>
<comment type="similarity">
    <text evidence="3 17">Belongs to the archaeal riboflavin kinase family.</text>
</comment>
<dbReference type="GO" id="GO:0000287">
    <property type="term" value="F:magnesium ion binding"/>
    <property type="evidence" value="ECO:0007669"/>
    <property type="project" value="UniProtKB-UniRule"/>
</dbReference>
<dbReference type="HAMAP" id="MF_01285">
    <property type="entry name" value="Riboflavin_kinase"/>
    <property type="match status" value="1"/>
</dbReference>
<evidence type="ECO:0000313" key="20">
    <source>
        <dbReference type="Proteomes" id="UP000027981"/>
    </source>
</evidence>
<dbReference type="SUPFAM" id="SSF82114">
    <property type="entry name" value="Riboflavin kinase-like"/>
    <property type="match status" value="1"/>
</dbReference>
<dbReference type="eggNOG" id="arCOG01904">
    <property type="taxonomic scope" value="Archaea"/>
</dbReference>
<dbReference type="GO" id="GO:0000166">
    <property type="term" value="F:nucleotide binding"/>
    <property type="evidence" value="ECO:0007669"/>
    <property type="project" value="UniProtKB-UniRule"/>
</dbReference>
<dbReference type="GO" id="GO:0008531">
    <property type="term" value="F:riboflavin kinase activity"/>
    <property type="evidence" value="ECO:0007669"/>
    <property type="project" value="InterPro"/>
</dbReference>
<dbReference type="PRINTS" id="PR00033">
    <property type="entry name" value="HTHASNC"/>
</dbReference>
<evidence type="ECO:0000313" key="19">
    <source>
        <dbReference type="EMBL" id="AIF69794.1"/>
    </source>
</evidence>
<keyword evidence="20" id="KW-1185">Reference proteome</keyword>
<dbReference type="InterPro" id="IPR039063">
    <property type="entry name" value="RibK_CTP-dep"/>
</dbReference>
<evidence type="ECO:0000256" key="15">
    <source>
        <dbReference type="ARBA" id="ARBA00033116"/>
    </source>
</evidence>
<evidence type="ECO:0000256" key="1">
    <source>
        <dbReference type="ARBA" id="ARBA00003072"/>
    </source>
</evidence>
<keyword evidence="12 17" id="KW-0460">Magnesium</keyword>
<dbReference type="Pfam" id="PF13412">
    <property type="entry name" value="HTH_24"/>
    <property type="match status" value="1"/>
</dbReference>
<feature type="binding site" evidence="17">
    <location>
        <position position="179"/>
    </location>
    <ligand>
        <name>FMN</name>
        <dbReference type="ChEBI" id="CHEBI:58210"/>
    </ligand>
</feature>
<protein>
    <recommendedName>
        <fullName evidence="5 17">Riboflavin kinase</fullName>
        <shortName evidence="17">RFK</shortName>
        <ecNumber evidence="4 17">2.7.1.161</ecNumber>
    </recommendedName>
    <alternativeName>
        <fullName evidence="14 17">CTP-dependent riboflavin kinase</fullName>
    </alternativeName>
    <alternativeName>
        <fullName evidence="15 17">CTP:riboflavin 5'-phosphotransferase</fullName>
    </alternativeName>
    <alternativeName>
        <fullName evidence="13 17">Flavokinase</fullName>
    </alternativeName>
</protein>
<proteinExistence type="inferred from homology"/>
<dbReference type="EC" id="2.7.1.161" evidence="4 17"/>
<evidence type="ECO:0000256" key="5">
    <source>
        <dbReference type="ARBA" id="ARBA00017394"/>
    </source>
</evidence>
<evidence type="ECO:0000256" key="8">
    <source>
        <dbReference type="ARBA" id="ARBA00022679"/>
    </source>
</evidence>
<feature type="binding site" evidence="17">
    <location>
        <begin position="192"/>
        <end position="195"/>
    </location>
    <ligand>
        <name>CDP</name>
        <dbReference type="ChEBI" id="CHEBI:58069"/>
    </ligand>
</feature>
<accession>A0A075LTU5</accession>
<evidence type="ECO:0000256" key="10">
    <source>
        <dbReference type="ARBA" id="ARBA00022741"/>
    </source>
</evidence>
<organism evidence="19 20">
    <name type="scientific">Palaeococcus pacificus DY20341</name>
    <dbReference type="NCBI Taxonomy" id="1343739"/>
    <lineage>
        <taxon>Archaea</taxon>
        <taxon>Methanobacteriati</taxon>
        <taxon>Methanobacteriota</taxon>
        <taxon>Thermococci</taxon>
        <taxon>Thermococcales</taxon>
        <taxon>Thermococcaceae</taxon>
        <taxon>Palaeococcus</taxon>
    </lineage>
</organism>
<dbReference type="Pfam" id="PF01982">
    <property type="entry name" value="CTP-dep_RFKase"/>
    <property type="match status" value="1"/>
</dbReference>
<dbReference type="GO" id="GO:0009231">
    <property type="term" value="P:riboflavin biosynthetic process"/>
    <property type="evidence" value="ECO:0007669"/>
    <property type="project" value="InterPro"/>
</dbReference>
<keyword evidence="9 17" id="KW-0479">Metal-binding</keyword>
<comment type="pathway">
    <text evidence="2 17">Cofactor biosynthesis; FMN biosynthesis; FMN from riboflavin (CTP route): step 1/1.</text>
</comment>
<reference evidence="19 20" key="2">
    <citation type="journal article" date="2015" name="Genome Announc.">
        <title>Complete Genome Sequence of Hyperthermophilic Piezophilic Archaeon Palaeococcus pacificus DY20341T, Isolated from Deep-Sea Hydrothermal Sediments.</title>
        <authorList>
            <person name="Zeng X."/>
            <person name="Jebbar M."/>
            <person name="Shao Z."/>
        </authorList>
    </citation>
    <scope>NUCLEOTIDE SEQUENCE [LARGE SCALE GENOMIC DNA]</scope>
    <source>
        <strain evidence="19 20">DY20341</strain>
    </source>
</reference>
<dbReference type="UniPathway" id="UPA00276">
    <property type="reaction ID" value="UER00929"/>
</dbReference>
<sequence length="212" mass="24189">MEKFELLLLLAKKGAIGEKVKITLRELSKELNISPQTILRRFEELEKEGYVEKAVEGKRTYVELTEKGMRYLSDIHDQLTEVLYLGKKILGEVVSGLGEGAYYIRQYTPLIEEYLNFKPYPGTLNIKVIFPKTVFDVFHDVEPIIIPGFSKEGRTFGDVRAYKVRINGIEGAIVIPFRTIHPPEIAEIISPINLRKALNLKDGDRLVVEVVK</sequence>
<feature type="binding site" evidence="17">
    <location>
        <position position="125"/>
    </location>
    <ligand>
        <name>Mg(2+)</name>
        <dbReference type="ChEBI" id="CHEBI:18420"/>
    </ligand>
</feature>
<keyword evidence="10 17" id="KW-0547">Nucleotide-binding</keyword>
<dbReference type="Proteomes" id="UP000027981">
    <property type="component" value="Chromosome"/>
</dbReference>
<evidence type="ECO:0000256" key="9">
    <source>
        <dbReference type="ARBA" id="ARBA00022723"/>
    </source>
</evidence>
<evidence type="ECO:0000256" key="13">
    <source>
        <dbReference type="ARBA" id="ARBA00029789"/>
    </source>
</evidence>
<evidence type="ECO:0000256" key="12">
    <source>
        <dbReference type="ARBA" id="ARBA00022842"/>
    </source>
</evidence>
<keyword evidence="6 17" id="KW-0285">Flavoprotein</keyword>
<dbReference type="AlphaFoldDB" id="A0A075LTU5"/>
<dbReference type="GO" id="GO:0043565">
    <property type="term" value="F:sequence-specific DNA binding"/>
    <property type="evidence" value="ECO:0007669"/>
    <property type="project" value="InterPro"/>
</dbReference>
<dbReference type="InterPro" id="IPR036388">
    <property type="entry name" value="WH-like_DNA-bd_sf"/>
</dbReference>
<comment type="cofactor">
    <cofactor evidence="17">
        <name>Mg(2+)</name>
        <dbReference type="ChEBI" id="CHEBI:18420"/>
    </cofactor>
    <text evidence="17">Binds 1 Mg(2+) ion per subunit.</text>
</comment>
<dbReference type="EMBL" id="CP006019">
    <property type="protein sequence ID" value="AIF69794.1"/>
    <property type="molecule type" value="Genomic_DNA"/>
</dbReference>
<evidence type="ECO:0000256" key="6">
    <source>
        <dbReference type="ARBA" id="ARBA00022630"/>
    </source>
</evidence>
<evidence type="ECO:0000256" key="11">
    <source>
        <dbReference type="ARBA" id="ARBA00022777"/>
    </source>
</evidence>
<evidence type="ECO:0000259" key="18">
    <source>
        <dbReference type="Pfam" id="PF01982"/>
    </source>
</evidence>
<comment type="catalytic activity">
    <reaction evidence="16 17">
        <text>riboflavin + CTP = CDP + FMN + H(+)</text>
        <dbReference type="Rhea" id="RHEA:25021"/>
        <dbReference type="ChEBI" id="CHEBI:15378"/>
        <dbReference type="ChEBI" id="CHEBI:37563"/>
        <dbReference type="ChEBI" id="CHEBI:57986"/>
        <dbReference type="ChEBI" id="CHEBI:58069"/>
        <dbReference type="ChEBI" id="CHEBI:58210"/>
        <dbReference type="EC" id="2.7.1.161"/>
    </reaction>
</comment>
<dbReference type="PANTHER" id="PTHR40706:SF1">
    <property type="entry name" value="RIBOFLAVIN KINASE"/>
    <property type="match status" value="1"/>
</dbReference>
<comment type="caution">
    <text evidence="17">Lacks conserved residue(s) required for the propagation of feature annotation.</text>
</comment>
<dbReference type="InterPro" id="IPR036390">
    <property type="entry name" value="WH_DNA-bd_sf"/>
</dbReference>
<keyword evidence="7 17" id="KW-0288">FMN</keyword>
<keyword evidence="11 17" id="KW-0418">Kinase</keyword>
<dbReference type="OrthoDB" id="30955at2157"/>
<feature type="binding site" evidence="17">
    <location>
        <position position="187"/>
    </location>
    <ligand>
        <name>FMN</name>
        <dbReference type="ChEBI" id="CHEBI:58210"/>
    </ligand>
</feature>
<evidence type="ECO:0000256" key="4">
    <source>
        <dbReference type="ARBA" id="ARBA00011987"/>
    </source>
</evidence>
<keyword evidence="8 17" id="KW-0808">Transferase</keyword>
<evidence type="ECO:0000256" key="3">
    <source>
        <dbReference type="ARBA" id="ARBA00006428"/>
    </source>
</evidence>
<evidence type="ECO:0000256" key="2">
    <source>
        <dbReference type="ARBA" id="ARBA00005219"/>
    </source>
</evidence>
<comment type="function">
    <text evidence="1 17">Catalyzes the CTP-dependent phosphorylation of riboflavin (vitamin B2) to form flavin mononucleotide (FMN).</text>
</comment>
<feature type="domain" description="Riboflavin kinase" evidence="18">
    <location>
        <begin position="93"/>
        <end position="210"/>
    </location>
</feature>
<dbReference type="InterPro" id="IPR023465">
    <property type="entry name" value="Riboflavin_kinase_dom_sf"/>
</dbReference>
<dbReference type="Gene3D" id="2.40.30.30">
    <property type="entry name" value="Riboflavin kinase-like"/>
    <property type="match status" value="1"/>
</dbReference>
<dbReference type="Gene3D" id="1.10.10.10">
    <property type="entry name" value="Winged helix-like DNA-binding domain superfamily/Winged helix DNA-binding domain"/>
    <property type="match status" value="1"/>
</dbReference>
<feature type="binding site" evidence="17">
    <location>
        <position position="123"/>
    </location>
    <ligand>
        <name>Mg(2+)</name>
        <dbReference type="ChEBI" id="CHEBI:18420"/>
    </ligand>
</feature>
<feature type="binding site" evidence="17">
    <location>
        <begin position="96"/>
        <end position="101"/>
    </location>
    <ligand>
        <name>CDP</name>
        <dbReference type="ChEBI" id="CHEBI:58069"/>
    </ligand>
</feature>
<dbReference type="InterPro" id="IPR023602">
    <property type="entry name" value="Riboflavin_kinase_CTP-dep"/>
</dbReference>
<dbReference type="KEGG" id="ppac:PAP_07010"/>
<dbReference type="InterPro" id="IPR000485">
    <property type="entry name" value="AsnC-type_HTH_dom"/>
</dbReference>
<evidence type="ECO:0000256" key="17">
    <source>
        <dbReference type="HAMAP-Rule" id="MF_01285"/>
    </source>
</evidence>
<dbReference type="GeneID" id="24842515"/>
<dbReference type="RefSeq" id="WP_048165313.1">
    <property type="nucleotide sequence ID" value="NZ_CP006019.1"/>
</dbReference>
<dbReference type="InterPro" id="IPR023470">
    <property type="entry name" value="Riboflavin_kinase_archaeal"/>
</dbReference>
<dbReference type="InterPro" id="IPR011991">
    <property type="entry name" value="ArsR-like_HTH"/>
</dbReference>
<dbReference type="STRING" id="1343739.PAP_07010"/>
<dbReference type="PANTHER" id="PTHR40706">
    <property type="entry name" value="RIBOFLAVIN KINASE"/>
    <property type="match status" value="1"/>
</dbReference>
<reference evidence="20" key="1">
    <citation type="submission" date="2013-06" db="EMBL/GenBank/DDBJ databases">
        <title>Complete Genome Sequence of Hyperthermophilic Palaeococcus pacificus DY20341T, Isolated from a Deep-Sea Hydrothermal Sediments.</title>
        <authorList>
            <person name="Zeng X."/>
            <person name="Shao Z."/>
        </authorList>
    </citation>
    <scope>NUCLEOTIDE SEQUENCE [LARGE SCALE GENOMIC DNA]</scope>
    <source>
        <strain evidence="20">DY20341</strain>
    </source>
</reference>
<dbReference type="HOGENOM" id="CLU_088476_0_0_2"/>